<accession>A0A1W6B6X6</accession>
<keyword evidence="2" id="KW-1185">Reference proteome</keyword>
<reference evidence="1 2" key="1">
    <citation type="submission" date="2017-02" db="EMBL/GenBank/DDBJ databases">
        <title>Complete genome sequence of the drought resistance-promoting endophyte Pantoea alhagi LTYR-11Z.</title>
        <authorList>
            <person name="Zhang L."/>
        </authorList>
    </citation>
    <scope>NUCLEOTIDE SEQUENCE [LARGE SCALE GENOMIC DNA]</scope>
    <source>
        <strain evidence="1 2">LTYR-11Z</strain>
    </source>
</reference>
<protein>
    <submittedName>
        <fullName evidence="1">Uncharacterized protein</fullName>
    </submittedName>
</protein>
<dbReference type="OrthoDB" id="6545484at2"/>
<organism evidence="1 2">
    <name type="scientific">Pantoea alhagi</name>
    <dbReference type="NCBI Taxonomy" id="1891675"/>
    <lineage>
        <taxon>Bacteria</taxon>
        <taxon>Pseudomonadati</taxon>
        <taxon>Pseudomonadota</taxon>
        <taxon>Gammaproteobacteria</taxon>
        <taxon>Enterobacterales</taxon>
        <taxon>Erwiniaceae</taxon>
        <taxon>Pantoea</taxon>
    </lineage>
</organism>
<dbReference type="STRING" id="1891675.B1H58_12925"/>
<dbReference type="AlphaFoldDB" id="A0A1W6B6X6"/>
<name>A0A1W6B6X6_9GAMM</name>
<dbReference type="RefSeq" id="WP_085070872.1">
    <property type="nucleotide sequence ID" value="NZ_CP019706.1"/>
</dbReference>
<evidence type="ECO:0000313" key="2">
    <source>
        <dbReference type="Proteomes" id="UP000192900"/>
    </source>
</evidence>
<dbReference type="EMBL" id="CP019706">
    <property type="protein sequence ID" value="ARJ42841.1"/>
    <property type="molecule type" value="Genomic_DNA"/>
</dbReference>
<gene>
    <name evidence="1" type="ORF">B1H58_12925</name>
</gene>
<dbReference type="InterPro" id="IPR010351">
    <property type="entry name" value="DUF943"/>
</dbReference>
<proteinExistence type="predicted"/>
<sequence length="136" mass="16180">MKKILILVVIFSFVITGYRICHPTRIIGIHQVSENIIVLVVQHFPWTKQGKISWWQRNQSGVFSKLNIQENNYSVFIYNTCYKKDSGTDQDSDLLCFKDMATEESCISKENRPLIIWRYRDGHTEYTTESIFRRFY</sequence>
<dbReference type="Proteomes" id="UP000192900">
    <property type="component" value="Chromosome"/>
</dbReference>
<dbReference type="KEGG" id="palh:B1H58_12925"/>
<evidence type="ECO:0000313" key="1">
    <source>
        <dbReference type="EMBL" id="ARJ42841.1"/>
    </source>
</evidence>
<dbReference type="Pfam" id="PF06092">
    <property type="entry name" value="DUF943"/>
    <property type="match status" value="1"/>
</dbReference>